<keyword evidence="1" id="KW-0732">Signal</keyword>
<sequence length="113" mass="12395">MIMADRIVWTLLFLCNLIQFSNSSCMRTMPQPGTMQCVYKNVTLPLGHSYTDYTNCIEHSCSSDGSMTICGIGIHAGVMLPPDGCAILKGEKCAFEFVSARDQTIKCEADIFG</sequence>
<organism evidence="2 3">
    <name type="scientific">Mytilus galloprovincialis</name>
    <name type="common">Mediterranean mussel</name>
    <dbReference type="NCBI Taxonomy" id="29158"/>
    <lineage>
        <taxon>Eukaryota</taxon>
        <taxon>Metazoa</taxon>
        <taxon>Spiralia</taxon>
        <taxon>Lophotrochozoa</taxon>
        <taxon>Mollusca</taxon>
        <taxon>Bivalvia</taxon>
        <taxon>Autobranchia</taxon>
        <taxon>Pteriomorphia</taxon>
        <taxon>Mytilida</taxon>
        <taxon>Mytiloidea</taxon>
        <taxon>Mytilidae</taxon>
        <taxon>Mytilinae</taxon>
        <taxon>Mytilus</taxon>
    </lineage>
</organism>
<feature type="chain" id="PRO_5032827220" evidence="1">
    <location>
        <begin position="24"/>
        <end position="113"/>
    </location>
</feature>
<evidence type="ECO:0000256" key="1">
    <source>
        <dbReference type="SAM" id="SignalP"/>
    </source>
</evidence>
<proteinExistence type="predicted"/>
<dbReference type="Gene3D" id="2.60.40.1900">
    <property type="entry name" value="Beta-microseminoprotein (PSP94) domain"/>
    <property type="match status" value="1"/>
</dbReference>
<accession>A0A8B6E757</accession>
<dbReference type="Proteomes" id="UP000596742">
    <property type="component" value="Unassembled WGS sequence"/>
</dbReference>
<feature type="signal peptide" evidence="1">
    <location>
        <begin position="1"/>
        <end position="23"/>
    </location>
</feature>
<keyword evidence="3" id="KW-1185">Reference proteome</keyword>
<dbReference type="EMBL" id="UYJE01004675">
    <property type="protein sequence ID" value="VDI30262.1"/>
    <property type="molecule type" value="Genomic_DNA"/>
</dbReference>
<comment type="caution">
    <text evidence="2">The sequence shown here is derived from an EMBL/GenBank/DDBJ whole genome shotgun (WGS) entry which is preliminary data.</text>
</comment>
<protein>
    <submittedName>
        <fullName evidence="2">Uncharacterized protein</fullName>
    </submittedName>
</protein>
<evidence type="ECO:0000313" key="3">
    <source>
        <dbReference type="Proteomes" id="UP000596742"/>
    </source>
</evidence>
<gene>
    <name evidence="2" type="ORF">MGAL_10B011937</name>
</gene>
<dbReference type="AlphaFoldDB" id="A0A8B6E757"/>
<dbReference type="OrthoDB" id="6190570at2759"/>
<evidence type="ECO:0000313" key="2">
    <source>
        <dbReference type="EMBL" id="VDI30262.1"/>
    </source>
</evidence>
<name>A0A8B6E757_MYTGA</name>
<reference evidence="2" key="1">
    <citation type="submission" date="2018-11" db="EMBL/GenBank/DDBJ databases">
        <authorList>
            <person name="Alioto T."/>
            <person name="Alioto T."/>
        </authorList>
    </citation>
    <scope>NUCLEOTIDE SEQUENCE</scope>
</reference>